<dbReference type="Pfam" id="PF03279">
    <property type="entry name" value="Lip_A_acyltrans"/>
    <property type="match status" value="1"/>
</dbReference>
<dbReference type="EMBL" id="CP048222">
    <property type="protein sequence ID" value="QHT70033.1"/>
    <property type="molecule type" value="Genomic_DNA"/>
</dbReference>
<evidence type="ECO:0000256" key="1">
    <source>
        <dbReference type="ARBA" id="ARBA00004533"/>
    </source>
</evidence>
<dbReference type="RefSeq" id="WP_162446016.1">
    <property type="nucleotide sequence ID" value="NZ_CP048222.1"/>
</dbReference>
<dbReference type="KEGG" id="rhoz:GXP67_26995"/>
<keyword evidence="8" id="KW-1185">Reference proteome</keyword>
<evidence type="ECO:0000256" key="4">
    <source>
        <dbReference type="ARBA" id="ARBA00022679"/>
    </source>
</evidence>
<keyword evidence="6" id="KW-0012">Acyltransferase</keyword>
<keyword evidence="4" id="KW-0808">Transferase</keyword>
<protein>
    <recommendedName>
        <fullName evidence="9">Lysophospholipid acyltransferase family protein</fullName>
    </recommendedName>
</protein>
<keyword evidence="3" id="KW-0997">Cell inner membrane</keyword>
<evidence type="ECO:0000256" key="3">
    <source>
        <dbReference type="ARBA" id="ARBA00022519"/>
    </source>
</evidence>
<dbReference type="GO" id="GO:0016746">
    <property type="term" value="F:acyltransferase activity"/>
    <property type="evidence" value="ECO:0007669"/>
    <property type="project" value="UniProtKB-KW"/>
</dbReference>
<evidence type="ECO:0000256" key="5">
    <source>
        <dbReference type="ARBA" id="ARBA00023136"/>
    </source>
</evidence>
<comment type="subcellular location">
    <subcellularLocation>
        <location evidence="1">Cell inner membrane</location>
    </subcellularLocation>
</comment>
<dbReference type="AlphaFoldDB" id="A0A6C0GQZ4"/>
<dbReference type="InterPro" id="IPR004960">
    <property type="entry name" value="LipA_acyltrans"/>
</dbReference>
<keyword evidence="5" id="KW-0472">Membrane</keyword>
<evidence type="ECO:0000256" key="2">
    <source>
        <dbReference type="ARBA" id="ARBA00022475"/>
    </source>
</evidence>
<organism evidence="7 8">
    <name type="scientific">Rhodocytophaga rosea</name>
    <dbReference type="NCBI Taxonomy" id="2704465"/>
    <lineage>
        <taxon>Bacteria</taxon>
        <taxon>Pseudomonadati</taxon>
        <taxon>Bacteroidota</taxon>
        <taxon>Cytophagia</taxon>
        <taxon>Cytophagales</taxon>
        <taxon>Rhodocytophagaceae</taxon>
        <taxon>Rhodocytophaga</taxon>
    </lineage>
</organism>
<sequence length="382" mass="44702">MNRHTYLKEADKIRAHADNECTDLHEISSPQRYHFLQSKSTRNIFLPDLQTDDDIFFRELMFHTELAIKDQELPYAYENLTVKGNTSFLEENKPVIYCTFHLGSYRLINFFLYKHKIDYALMISQKTFEAEEQRIHSIHKKIEEKYAHSIQFKVLNAESETVAMQMIREVRKGNSLLFYIDGNTGVGGTDRKDDKLVAIDFLGQTLLARKGIAFLSHYLNIPVIPVLSYRRTVAEPILEFFDPIYPTPETDREAYCKQTTQEIWNIFARYLKKYPEQWEGWLYANHFLSTPEQGTSYAAPIPIEDNSYYTFARNNYSLFANHQGHYLYHNQTTHCIKVSDSLFKFLNKIDQDHIDIEGKSLKGLISESLLNNLIQTSIFAKV</sequence>
<dbReference type="GO" id="GO:0009247">
    <property type="term" value="P:glycolipid biosynthetic process"/>
    <property type="evidence" value="ECO:0007669"/>
    <property type="project" value="UniProtKB-ARBA"/>
</dbReference>
<dbReference type="Proteomes" id="UP000480178">
    <property type="component" value="Chromosome"/>
</dbReference>
<evidence type="ECO:0008006" key="9">
    <source>
        <dbReference type="Google" id="ProtNLM"/>
    </source>
</evidence>
<reference evidence="7 8" key="1">
    <citation type="submission" date="2020-01" db="EMBL/GenBank/DDBJ databases">
        <authorList>
            <person name="Kim M.K."/>
        </authorList>
    </citation>
    <scope>NUCLEOTIDE SEQUENCE [LARGE SCALE GENOMIC DNA]</scope>
    <source>
        <strain evidence="7 8">172606-1</strain>
    </source>
</reference>
<evidence type="ECO:0000256" key="6">
    <source>
        <dbReference type="ARBA" id="ARBA00023315"/>
    </source>
</evidence>
<evidence type="ECO:0000313" key="8">
    <source>
        <dbReference type="Proteomes" id="UP000480178"/>
    </source>
</evidence>
<evidence type="ECO:0000313" key="7">
    <source>
        <dbReference type="EMBL" id="QHT70033.1"/>
    </source>
</evidence>
<accession>A0A6C0GQZ4</accession>
<dbReference type="GO" id="GO:0005886">
    <property type="term" value="C:plasma membrane"/>
    <property type="evidence" value="ECO:0007669"/>
    <property type="project" value="UniProtKB-SubCell"/>
</dbReference>
<gene>
    <name evidence="7" type="ORF">GXP67_26995</name>
</gene>
<proteinExistence type="predicted"/>
<keyword evidence="2" id="KW-1003">Cell membrane</keyword>
<name>A0A6C0GQZ4_9BACT</name>